<dbReference type="PROSITE" id="PS51257">
    <property type="entry name" value="PROKAR_LIPOPROTEIN"/>
    <property type="match status" value="1"/>
</dbReference>
<reference evidence="1" key="2">
    <citation type="journal article" date="2021" name="PeerJ">
        <title>Extensive microbial diversity within the chicken gut microbiome revealed by metagenomics and culture.</title>
        <authorList>
            <person name="Gilroy R."/>
            <person name="Ravi A."/>
            <person name="Getino M."/>
            <person name="Pursley I."/>
            <person name="Horton D.L."/>
            <person name="Alikhan N.F."/>
            <person name="Baker D."/>
            <person name="Gharbi K."/>
            <person name="Hall N."/>
            <person name="Watson M."/>
            <person name="Adriaenssens E.M."/>
            <person name="Foster-Nyarko E."/>
            <person name="Jarju S."/>
            <person name="Secka A."/>
            <person name="Antonio M."/>
            <person name="Oren A."/>
            <person name="Chaudhuri R.R."/>
            <person name="La Ragione R."/>
            <person name="Hildebrand F."/>
            <person name="Pallen M.J."/>
        </authorList>
    </citation>
    <scope>NUCLEOTIDE SEQUENCE</scope>
    <source>
        <strain evidence="1">ChiBcec7-5410</strain>
    </source>
</reference>
<dbReference type="Proteomes" id="UP000824160">
    <property type="component" value="Unassembled WGS sequence"/>
</dbReference>
<organism evidence="1 2">
    <name type="scientific">Candidatus Faecivivens stercoripullorum</name>
    <dbReference type="NCBI Taxonomy" id="2840805"/>
    <lineage>
        <taxon>Bacteria</taxon>
        <taxon>Bacillati</taxon>
        <taxon>Bacillota</taxon>
        <taxon>Clostridia</taxon>
        <taxon>Eubacteriales</taxon>
        <taxon>Oscillospiraceae</taxon>
        <taxon>Oscillospiraceae incertae sedis</taxon>
        <taxon>Candidatus Faecivivens</taxon>
    </lineage>
</organism>
<dbReference type="EMBL" id="DVLW01000113">
    <property type="protein sequence ID" value="HIT94373.1"/>
    <property type="molecule type" value="Genomic_DNA"/>
</dbReference>
<accession>A0A9D1H678</accession>
<dbReference type="AlphaFoldDB" id="A0A9D1H678"/>
<evidence type="ECO:0008006" key="3">
    <source>
        <dbReference type="Google" id="ProtNLM"/>
    </source>
</evidence>
<evidence type="ECO:0000313" key="2">
    <source>
        <dbReference type="Proteomes" id="UP000824160"/>
    </source>
</evidence>
<reference evidence="1" key="1">
    <citation type="submission" date="2020-10" db="EMBL/GenBank/DDBJ databases">
        <authorList>
            <person name="Gilroy R."/>
        </authorList>
    </citation>
    <scope>NUCLEOTIDE SEQUENCE</scope>
    <source>
        <strain evidence="1">ChiBcec7-5410</strain>
    </source>
</reference>
<gene>
    <name evidence="1" type="ORF">IAC43_04255</name>
</gene>
<name>A0A9D1H678_9FIRM</name>
<proteinExistence type="predicted"/>
<protein>
    <recommendedName>
        <fullName evidence="3">Lipoprotein</fullName>
    </recommendedName>
</protein>
<sequence length="451" mass="50383">MKRIAAAAFICVGLFTLTSCNQQIQQGNYNVQYFFSGQVIDAEEEYLRIEVSDTGNSNLSEGTVIEVSTDVVAAAGCPDLAAGDYAKVLTARNVEDGQTDRLDALSIYPLDENDAVVEAVSLHSVQQWSEEYTAGDYFLYANEGSVSSGQATAMSLADYAIPYEETRYFSDDRQQLEAEQVIPEMEQPGFDSYVNYLETGEIYSVNMIWSRSDGRLDSSHLMVTAGYQPVEQIEDCIAIELDENGQIVEPTVTVTERDGVQIVAEGREDRAKTVTFQTEDGWYQISGSADDSYESVIELLDWFWEHPLDFSLFPIESGDAYAYAPMSEYPGVFADCLPDCEKWGLIAEQSDLMLKNGEPVSFAGYYTTDAENNEIEDAVSFNWEVHFLPESNSPFDSDGSLDQLTQQNVADILTEKGWIAFTIEENLVIIYPDTDEHADFIWQLMQSLIQS</sequence>
<evidence type="ECO:0000313" key="1">
    <source>
        <dbReference type="EMBL" id="HIT94373.1"/>
    </source>
</evidence>
<comment type="caution">
    <text evidence="1">The sequence shown here is derived from an EMBL/GenBank/DDBJ whole genome shotgun (WGS) entry which is preliminary data.</text>
</comment>